<dbReference type="Pfam" id="PF13455">
    <property type="entry name" value="MUG113"/>
    <property type="match status" value="1"/>
</dbReference>
<sequence length="179" mass="20626">MCKKIKKPDQWVYVIEKCNNQVKIGVSKDYIERINYLERTGGFCATRYMALGPYQNGYEVESKILSQLKELRIIGEWHLVSYEYAVTTAKEVAKEIGNSDVIEVLDSKDLIELVDELFPLKASVTNDEHLQDTIITGFVDEKSVLWLETDECGLFLPEFLMSFLRVEELFRGGSCDEHK</sequence>
<name>A0ABX1VRM4_9FIRM</name>
<evidence type="ECO:0000313" key="2">
    <source>
        <dbReference type="Proteomes" id="UP000539052"/>
    </source>
</evidence>
<keyword evidence="2" id="KW-1185">Reference proteome</keyword>
<proteinExistence type="predicted"/>
<evidence type="ECO:0000313" key="1">
    <source>
        <dbReference type="EMBL" id="NNJ30454.1"/>
    </source>
</evidence>
<dbReference type="RefSeq" id="WP_170821617.1">
    <property type="nucleotide sequence ID" value="NZ_JAAOXG010000020.1"/>
</dbReference>
<dbReference type="Proteomes" id="UP000539052">
    <property type="component" value="Unassembled WGS sequence"/>
</dbReference>
<organism evidence="1 2">
    <name type="scientific">Lacrimispora defluvii</name>
    <dbReference type="NCBI Taxonomy" id="2719233"/>
    <lineage>
        <taxon>Bacteria</taxon>
        <taxon>Bacillati</taxon>
        <taxon>Bacillota</taxon>
        <taxon>Clostridia</taxon>
        <taxon>Lachnospirales</taxon>
        <taxon>Lachnospiraceae</taxon>
        <taxon>Lacrimispora</taxon>
    </lineage>
</organism>
<protein>
    <submittedName>
        <fullName evidence="1">GIY-YIG nuclease family protein</fullName>
    </submittedName>
</protein>
<dbReference type="EMBL" id="JAAOXG010000020">
    <property type="protein sequence ID" value="NNJ30454.1"/>
    <property type="molecule type" value="Genomic_DNA"/>
</dbReference>
<accession>A0ABX1VRM4</accession>
<reference evidence="1 2" key="1">
    <citation type="submission" date="2020-03" db="EMBL/GenBank/DDBJ databases">
        <title>Genome Sequence of industrial isolate, B5A.</title>
        <authorList>
            <person name="Sharma S."/>
            <person name="Patil P.B."/>
            <person name="Korpole S."/>
        </authorList>
    </citation>
    <scope>NUCLEOTIDE SEQUENCE [LARGE SCALE GENOMIC DNA]</scope>
    <source>
        <strain evidence="1 2">PI-S10-B5A</strain>
    </source>
</reference>
<gene>
    <name evidence="1" type="ORF">G9470_11730</name>
</gene>
<comment type="caution">
    <text evidence="1">The sequence shown here is derived from an EMBL/GenBank/DDBJ whole genome shotgun (WGS) entry which is preliminary data.</text>
</comment>